<dbReference type="Proteomes" id="UP000283000">
    <property type="component" value="Chromosome"/>
</dbReference>
<reference evidence="2 3" key="1">
    <citation type="submission" date="2017-12" db="EMBL/GenBank/DDBJ databases">
        <authorList>
            <person name="Levesque S."/>
        </authorList>
    </citation>
    <scope>NUCLEOTIDE SEQUENCE [LARGE SCALE GENOMIC DNA]</scope>
    <source>
        <strain evidence="2 3">SMQ-1417</strain>
    </source>
</reference>
<sequence length="84" mass="9119">MHGRNLHPTDSVNERAGDDSQIVKPRRQGIPRFNWDGFAARARSDEVSRGQADIDGGELIDQPGQCCDWVTENVSADALNGSGP</sequence>
<evidence type="ECO:0000313" key="2">
    <source>
        <dbReference type="EMBL" id="AZT92219.1"/>
    </source>
</evidence>
<protein>
    <submittedName>
        <fullName evidence="2">Uncharacterized protein</fullName>
    </submittedName>
</protein>
<dbReference type="AlphaFoldDB" id="A0A3T0DBH7"/>
<feature type="region of interest" description="Disordered" evidence="1">
    <location>
        <begin position="1"/>
        <end position="30"/>
    </location>
</feature>
<dbReference type="EMBL" id="CP025330">
    <property type="protein sequence ID" value="AZT92219.1"/>
    <property type="molecule type" value="Genomic_DNA"/>
</dbReference>
<organism evidence="2 3">
    <name type="scientific">Brevibacterium aurantiacum</name>
    <dbReference type="NCBI Taxonomy" id="273384"/>
    <lineage>
        <taxon>Bacteria</taxon>
        <taxon>Bacillati</taxon>
        <taxon>Actinomycetota</taxon>
        <taxon>Actinomycetes</taxon>
        <taxon>Micrococcales</taxon>
        <taxon>Brevibacteriaceae</taxon>
        <taxon>Brevibacterium</taxon>
    </lineage>
</organism>
<evidence type="ECO:0000313" key="3">
    <source>
        <dbReference type="Proteomes" id="UP000283000"/>
    </source>
</evidence>
<name>A0A3T0DBH7_BREAU</name>
<accession>A0A3T0DBH7</accession>
<gene>
    <name evidence="2" type="ORF">CXR23_02900</name>
</gene>
<proteinExistence type="predicted"/>
<reference evidence="2 3" key="2">
    <citation type="submission" date="2019-01" db="EMBL/GenBank/DDBJ databases">
        <title>Comparative genomic analysis of Brevibacterium aurantiacum sheds light on its evolution and its adaptation to smear-ripened cheeses.</title>
        <authorList>
            <person name="Moineau S."/>
        </authorList>
    </citation>
    <scope>NUCLEOTIDE SEQUENCE [LARGE SCALE GENOMIC DNA]</scope>
    <source>
        <strain evidence="2 3">SMQ-1417</strain>
    </source>
</reference>
<evidence type="ECO:0000256" key="1">
    <source>
        <dbReference type="SAM" id="MobiDB-lite"/>
    </source>
</evidence>